<dbReference type="Gene3D" id="3.40.630.30">
    <property type="match status" value="1"/>
</dbReference>
<reference evidence="3 4" key="1">
    <citation type="submission" date="2012-06" db="EMBL/GenBank/DDBJ databases">
        <title>Finished chromosome of genome of Microcoleus sp. PCC 7113.</title>
        <authorList>
            <consortium name="US DOE Joint Genome Institute"/>
            <person name="Gugger M."/>
            <person name="Coursin T."/>
            <person name="Rippka R."/>
            <person name="Tandeau De Marsac N."/>
            <person name="Huntemann M."/>
            <person name="Wei C.-L."/>
            <person name="Han J."/>
            <person name="Detter J.C."/>
            <person name="Han C."/>
            <person name="Tapia R."/>
            <person name="Chen A."/>
            <person name="Kyrpides N."/>
            <person name="Mavromatis K."/>
            <person name="Markowitz V."/>
            <person name="Szeto E."/>
            <person name="Ivanova N."/>
            <person name="Pagani I."/>
            <person name="Pati A."/>
            <person name="Goodwin L."/>
            <person name="Nordberg H.P."/>
            <person name="Cantor M.N."/>
            <person name="Hua S.X."/>
            <person name="Woyke T."/>
            <person name="Kerfeld C.A."/>
        </authorList>
    </citation>
    <scope>NUCLEOTIDE SEQUENCE [LARGE SCALE GENOMIC DNA]</scope>
    <source>
        <strain evidence="3 4">PCC 7113</strain>
    </source>
</reference>
<dbReference type="HOGENOM" id="CLU_098254_2_0_3"/>
<dbReference type="RefSeq" id="WP_015180949.1">
    <property type="nucleotide sequence ID" value="NC_019738.1"/>
</dbReference>
<keyword evidence="3" id="KW-0808">Transferase</keyword>
<dbReference type="SUPFAM" id="SSF55729">
    <property type="entry name" value="Acyl-CoA N-acyltransferases (Nat)"/>
    <property type="match status" value="1"/>
</dbReference>
<evidence type="ECO:0000256" key="1">
    <source>
        <dbReference type="SAM" id="MobiDB-lite"/>
    </source>
</evidence>
<dbReference type="Proteomes" id="UP000010471">
    <property type="component" value="Chromosome"/>
</dbReference>
<keyword evidence="4" id="KW-1185">Reference proteome</keyword>
<dbReference type="EMBL" id="CP003630">
    <property type="protein sequence ID" value="AFZ16789.1"/>
    <property type="molecule type" value="Genomic_DNA"/>
</dbReference>
<dbReference type="InterPro" id="IPR000182">
    <property type="entry name" value="GNAT_dom"/>
</dbReference>
<feature type="region of interest" description="Disordered" evidence="1">
    <location>
        <begin position="1"/>
        <end position="21"/>
    </location>
</feature>
<protein>
    <submittedName>
        <fullName evidence="3">Acetyltransferase</fullName>
    </submittedName>
</protein>
<evidence type="ECO:0000313" key="4">
    <source>
        <dbReference type="Proteomes" id="UP000010471"/>
    </source>
</evidence>
<dbReference type="OrthoDB" id="275336at2"/>
<name>K9WAJ5_9CYAN</name>
<dbReference type="KEGG" id="mic:Mic7113_0889"/>
<proteinExistence type="predicted"/>
<dbReference type="CDD" id="cd04301">
    <property type="entry name" value="NAT_SF"/>
    <property type="match status" value="1"/>
</dbReference>
<dbReference type="InterPro" id="IPR016181">
    <property type="entry name" value="Acyl_CoA_acyltransferase"/>
</dbReference>
<dbReference type="Pfam" id="PF00583">
    <property type="entry name" value="Acetyltransf_1"/>
    <property type="match status" value="1"/>
</dbReference>
<evidence type="ECO:0000313" key="3">
    <source>
        <dbReference type="EMBL" id="AFZ16789.1"/>
    </source>
</evidence>
<sequence length="207" mass="23561">MAINGSVEKATGSTNSAPLQVSSSLPNIRLPDTLVTTYLQMTDWSQFRPAYLNYLGGMKLMCMGTPDVAFYRFLYSSVGEEWRWRERLSHSDEEIKALLLAPGTSIHVLYVNGVPAGYIELAERREGPTGRFFSTEIVYFGLRSTYMGRGLGKHLLSHGIAYAWNRGTQRLWVHTCNLDGPHALNNYIKRGFKIYRVDKEPMPERYL</sequence>
<evidence type="ECO:0000259" key="2">
    <source>
        <dbReference type="PROSITE" id="PS51186"/>
    </source>
</evidence>
<dbReference type="STRING" id="1173027.Mic7113_0889"/>
<feature type="domain" description="N-acetyltransferase" evidence="2">
    <location>
        <begin position="58"/>
        <end position="207"/>
    </location>
</feature>
<organism evidence="3 4">
    <name type="scientific">Allocoleopsis franciscana PCC 7113</name>
    <dbReference type="NCBI Taxonomy" id="1173027"/>
    <lineage>
        <taxon>Bacteria</taxon>
        <taxon>Bacillati</taxon>
        <taxon>Cyanobacteriota</taxon>
        <taxon>Cyanophyceae</taxon>
        <taxon>Coleofasciculales</taxon>
        <taxon>Coleofasciculaceae</taxon>
        <taxon>Allocoleopsis</taxon>
        <taxon>Allocoleopsis franciscana</taxon>
    </lineage>
</organism>
<dbReference type="AlphaFoldDB" id="K9WAJ5"/>
<dbReference type="PROSITE" id="PS51186">
    <property type="entry name" value="GNAT"/>
    <property type="match status" value="1"/>
</dbReference>
<dbReference type="eggNOG" id="COG0454">
    <property type="taxonomic scope" value="Bacteria"/>
</dbReference>
<feature type="compositionally biased region" description="Polar residues" evidence="1">
    <location>
        <begin position="11"/>
        <end position="21"/>
    </location>
</feature>
<dbReference type="GO" id="GO:0016747">
    <property type="term" value="F:acyltransferase activity, transferring groups other than amino-acyl groups"/>
    <property type="evidence" value="ECO:0007669"/>
    <property type="project" value="InterPro"/>
</dbReference>
<gene>
    <name evidence="3" type="ORF">Mic7113_0889</name>
</gene>
<accession>K9WAJ5</accession>